<evidence type="ECO:0000256" key="2">
    <source>
        <dbReference type="SAM" id="MobiDB-lite"/>
    </source>
</evidence>
<sequence>MIDLPKANAPRILEEKPLDPFRFRAAHERKLNSMRKVIKETIDDQVQRSSKDLTSSLLRPAERVVSPDLPSEAFSLAPSTASSVIQRPLPEQHPNLLMAAQTLDMRMDLELNRLEVIDSSIHQVAGFKNLHDYLHVKQSEWTSQVARQQAESSLDKEQTLGTYLRQAELRHATQVDRFTGVAERFENLNENLVKLFNEQKAEEKREPIKAREKAMARPAPEMKQSIQMRELSSQSDLIESSVLPVASELEQELNLMSQKVDQLIKGIQNDQKLPELSKFSQHNSVALEMGDSTDDDLSSVLTEVDVASDGSFLAQSRSNKPENRVEKEIEQKTKPKALIQSAELDAVMKIRSEELASRREAALRLLAMSQKFQQEEQDVLKLEQQALENLNRAKSQSTVSLIDQINEISKKKEPFELVPKLNLDQLDSVKTLDQAKSVSEVPRRTSGQEEEPETQMTNQDYDYSSFEDGTMTQEPATISAASRSKEIEPVLAPLDLTAKPGEIEAGDDVATSTAATSSTLEVQTAQRTPRQMGDVPEDSKIEDLDSPFSWQQQLEMKMRNLTQEIQETEAMLQKLRRIDMKVASGTVKPLITEKENVQRHRRTVYQQIKLCETILKRNRKQLEEVQHSLMLSSHSMEADSIPRTPLALKAPEDAISESSTLADEDDLPLDLAEPCPLSPIRSSPTPLSNSTPKRASPAADISKATPRISPLLVEEAFNFSDGLFSVLVQNVVEEVIEEYKSRQPVEPDFEEDHSMTETRDLCSEVAESELDKVESDSSIEEEIPLHKPFSIPQDTSLANTRVNIQGLIGDVPERMNDFVLEACAFLLTAMQSAPIGKREWALQDAARLENRDPKFGLTFVDEIENQSICGPSSLLPLNQLPKVGDILRCLKFITSGEQRFTSIQDSIEKVLLAIIFFSFEV</sequence>
<feature type="compositionally biased region" description="Basic and acidic residues" evidence="2">
    <location>
        <begin position="204"/>
        <end position="215"/>
    </location>
</feature>
<keyword evidence="1" id="KW-0175">Coiled coil</keyword>
<proteinExistence type="predicted"/>
<name>A0ABD2QQJ0_9PLAT</name>
<feature type="region of interest" description="Disordered" evidence="2">
    <location>
        <begin position="204"/>
        <end position="225"/>
    </location>
</feature>
<feature type="compositionally biased region" description="Low complexity" evidence="2">
    <location>
        <begin position="510"/>
        <end position="519"/>
    </location>
</feature>
<keyword evidence="4" id="KW-1185">Reference proteome</keyword>
<feature type="region of interest" description="Disordered" evidence="2">
    <location>
        <begin position="434"/>
        <end position="460"/>
    </location>
</feature>
<reference evidence="3 4" key="1">
    <citation type="submission" date="2024-11" db="EMBL/GenBank/DDBJ databases">
        <title>Adaptive evolution of stress response genes in parasites aligns with host niche diversity.</title>
        <authorList>
            <person name="Hahn C."/>
            <person name="Resl P."/>
        </authorList>
    </citation>
    <scope>NUCLEOTIDE SEQUENCE [LARGE SCALE GENOMIC DNA]</scope>
    <source>
        <strain evidence="3">EGGRZ-B1_66</strain>
        <tissue evidence="3">Body</tissue>
    </source>
</reference>
<feature type="coiled-coil region" evidence="1">
    <location>
        <begin position="365"/>
        <end position="393"/>
    </location>
</feature>
<comment type="caution">
    <text evidence="3">The sequence shown here is derived from an EMBL/GenBank/DDBJ whole genome shotgun (WGS) entry which is preliminary data.</text>
</comment>
<organism evidence="3 4">
    <name type="scientific">Cichlidogyrus casuarinus</name>
    <dbReference type="NCBI Taxonomy" id="1844966"/>
    <lineage>
        <taxon>Eukaryota</taxon>
        <taxon>Metazoa</taxon>
        <taxon>Spiralia</taxon>
        <taxon>Lophotrochozoa</taxon>
        <taxon>Platyhelminthes</taxon>
        <taxon>Monogenea</taxon>
        <taxon>Monopisthocotylea</taxon>
        <taxon>Dactylogyridea</taxon>
        <taxon>Ancyrocephalidae</taxon>
        <taxon>Cichlidogyrus</taxon>
    </lineage>
</organism>
<feature type="region of interest" description="Disordered" evidence="2">
    <location>
        <begin position="656"/>
        <end position="701"/>
    </location>
</feature>
<feature type="region of interest" description="Disordered" evidence="2">
    <location>
        <begin position="509"/>
        <end position="542"/>
    </location>
</feature>
<dbReference type="AlphaFoldDB" id="A0ABD2QQJ0"/>
<gene>
    <name evidence="3" type="primary">GOLGA4</name>
    <name evidence="3" type="ORF">Ciccas_000341</name>
</gene>
<feature type="coiled-coil region" evidence="1">
    <location>
        <begin position="551"/>
        <end position="578"/>
    </location>
</feature>
<accession>A0ABD2QQJ0</accession>
<protein>
    <submittedName>
        <fullName evidence="3">Golgin A4</fullName>
    </submittedName>
</protein>
<feature type="compositionally biased region" description="Polar residues" evidence="2">
    <location>
        <begin position="680"/>
        <end position="693"/>
    </location>
</feature>
<dbReference type="Proteomes" id="UP001626550">
    <property type="component" value="Unassembled WGS sequence"/>
</dbReference>
<feature type="compositionally biased region" description="Polar residues" evidence="2">
    <location>
        <begin position="520"/>
        <end position="529"/>
    </location>
</feature>
<dbReference type="EMBL" id="JBJKFK010000017">
    <property type="protein sequence ID" value="KAL3320981.1"/>
    <property type="molecule type" value="Genomic_DNA"/>
</dbReference>
<evidence type="ECO:0000313" key="4">
    <source>
        <dbReference type="Proteomes" id="UP001626550"/>
    </source>
</evidence>
<evidence type="ECO:0000256" key="1">
    <source>
        <dbReference type="SAM" id="Coils"/>
    </source>
</evidence>
<evidence type="ECO:0000313" key="3">
    <source>
        <dbReference type="EMBL" id="KAL3320981.1"/>
    </source>
</evidence>